<dbReference type="EMBL" id="JAAAJA010000580">
    <property type="protein sequence ID" value="KAG0251612.1"/>
    <property type="molecule type" value="Genomic_DNA"/>
</dbReference>
<feature type="compositionally biased region" description="Polar residues" evidence="1">
    <location>
        <begin position="1084"/>
        <end position="1095"/>
    </location>
</feature>
<feature type="compositionally biased region" description="Polar residues" evidence="1">
    <location>
        <begin position="476"/>
        <end position="486"/>
    </location>
</feature>
<feature type="region of interest" description="Disordered" evidence="1">
    <location>
        <begin position="548"/>
        <end position="635"/>
    </location>
</feature>
<feature type="compositionally biased region" description="Low complexity" evidence="1">
    <location>
        <begin position="929"/>
        <end position="947"/>
    </location>
</feature>
<evidence type="ECO:0000313" key="3">
    <source>
        <dbReference type="Proteomes" id="UP000726737"/>
    </source>
</evidence>
<feature type="compositionally biased region" description="Polar residues" evidence="1">
    <location>
        <begin position="386"/>
        <end position="398"/>
    </location>
</feature>
<evidence type="ECO:0000313" key="2">
    <source>
        <dbReference type="EMBL" id="KAG0251612.1"/>
    </source>
</evidence>
<feature type="compositionally biased region" description="Basic and acidic residues" evidence="1">
    <location>
        <begin position="241"/>
        <end position="253"/>
    </location>
</feature>
<accession>A0A9P6TYJ4</accession>
<feature type="compositionally biased region" description="Polar residues" evidence="1">
    <location>
        <begin position="41"/>
        <end position="50"/>
    </location>
</feature>
<feature type="region of interest" description="Disordered" evidence="1">
    <location>
        <begin position="764"/>
        <end position="899"/>
    </location>
</feature>
<feature type="compositionally biased region" description="Polar residues" evidence="1">
    <location>
        <begin position="267"/>
        <end position="278"/>
    </location>
</feature>
<feature type="region of interest" description="Disordered" evidence="1">
    <location>
        <begin position="1018"/>
        <end position="1039"/>
    </location>
</feature>
<gene>
    <name evidence="2" type="ORF">BG011_007500</name>
</gene>
<dbReference type="OrthoDB" id="2444153at2759"/>
<feature type="region of interest" description="Disordered" evidence="1">
    <location>
        <begin position="459"/>
        <end position="533"/>
    </location>
</feature>
<keyword evidence="3" id="KW-1185">Reference proteome</keyword>
<feature type="region of interest" description="Disordered" evidence="1">
    <location>
        <begin position="1126"/>
        <end position="1171"/>
    </location>
</feature>
<name>A0A9P6TYJ4_9FUNG</name>
<feature type="compositionally biased region" description="Low complexity" evidence="1">
    <location>
        <begin position="1157"/>
        <end position="1166"/>
    </location>
</feature>
<reference evidence="2" key="1">
    <citation type="journal article" date="2020" name="Fungal Divers.">
        <title>Resolving the Mortierellaceae phylogeny through synthesis of multi-gene phylogenetics and phylogenomics.</title>
        <authorList>
            <person name="Vandepol N."/>
            <person name="Liber J."/>
            <person name="Desiro A."/>
            <person name="Na H."/>
            <person name="Kennedy M."/>
            <person name="Barry K."/>
            <person name="Grigoriev I.V."/>
            <person name="Miller A.N."/>
            <person name="O'Donnell K."/>
            <person name="Stajich J.E."/>
            <person name="Bonito G."/>
        </authorList>
    </citation>
    <scope>NUCLEOTIDE SEQUENCE</scope>
    <source>
        <strain evidence="2">KOD948</strain>
    </source>
</reference>
<feature type="compositionally biased region" description="Polar residues" evidence="1">
    <location>
        <begin position="1142"/>
        <end position="1151"/>
    </location>
</feature>
<feature type="compositionally biased region" description="Basic residues" evidence="1">
    <location>
        <begin position="1071"/>
        <end position="1083"/>
    </location>
</feature>
<proteinExistence type="predicted"/>
<feature type="region of interest" description="Disordered" evidence="1">
    <location>
        <begin position="377"/>
        <end position="405"/>
    </location>
</feature>
<feature type="compositionally biased region" description="Polar residues" evidence="1">
    <location>
        <begin position="1018"/>
        <end position="1028"/>
    </location>
</feature>
<feature type="compositionally biased region" description="Polar residues" evidence="1">
    <location>
        <begin position="152"/>
        <end position="184"/>
    </location>
</feature>
<feature type="region of interest" description="Disordered" evidence="1">
    <location>
        <begin position="1061"/>
        <end position="1096"/>
    </location>
</feature>
<dbReference type="AlphaFoldDB" id="A0A9P6TYJ4"/>
<feature type="compositionally biased region" description="Polar residues" evidence="1">
    <location>
        <begin position="60"/>
        <end position="75"/>
    </location>
</feature>
<feature type="compositionally biased region" description="Basic and acidic residues" evidence="1">
    <location>
        <begin position="1061"/>
        <end position="1070"/>
    </location>
</feature>
<evidence type="ECO:0000256" key="1">
    <source>
        <dbReference type="SAM" id="MobiDB-lite"/>
    </source>
</evidence>
<feature type="compositionally biased region" description="Polar residues" evidence="1">
    <location>
        <begin position="336"/>
        <end position="352"/>
    </location>
</feature>
<feature type="region of interest" description="Disordered" evidence="1">
    <location>
        <begin position="914"/>
        <end position="953"/>
    </location>
</feature>
<feature type="region of interest" description="Disordered" evidence="1">
    <location>
        <begin position="224"/>
        <end position="355"/>
    </location>
</feature>
<feature type="compositionally biased region" description="Low complexity" evidence="1">
    <location>
        <begin position="290"/>
        <end position="319"/>
    </location>
</feature>
<feature type="compositionally biased region" description="Basic and acidic residues" evidence="1">
    <location>
        <begin position="771"/>
        <end position="786"/>
    </location>
</feature>
<feature type="compositionally biased region" description="Polar residues" evidence="1">
    <location>
        <begin position="22"/>
        <end position="31"/>
    </location>
</feature>
<organism evidence="2 3">
    <name type="scientific">Mortierella polycephala</name>
    <dbReference type="NCBI Taxonomy" id="41804"/>
    <lineage>
        <taxon>Eukaryota</taxon>
        <taxon>Fungi</taxon>
        <taxon>Fungi incertae sedis</taxon>
        <taxon>Mucoromycota</taxon>
        <taxon>Mortierellomycotina</taxon>
        <taxon>Mortierellomycetes</taxon>
        <taxon>Mortierellales</taxon>
        <taxon>Mortierellaceae</taxon>
        <taxon>Mortierella</taxon>
    </lineage>
</organism>
<comment type="caution">
    <text evidence="2">The sequence shown here is derived from an EMBL/GenBank/DDBJ whole genome shotgun (WGS) entry which is preliminary data.</text>
</comment>
<dbReference type="Proteomes" id="UP000726737">
    <property type="component" value="Unassembled WGS sequence"/>
</dbReference>
<feature type="compositionally biased region" description="Polar residues" evidence="1">
    <location>
        <begin position="858"/>
        <end position="876"/>
    </location>
</feature>
<feature type="region of interest" description="Disordered" evidence="1">
    <location>
        <begin position="969"/>
        <end position="990"/>
    </location>
</feature>
<feature type="compositionally biased region" description="Basic and acidic residues" evidence="1">
    <location>
        <begin position="1128"/>
        <end position="1141"/>
    </location>
</feature>
<feature type="compositionally biased region" description="Low complexity" evidence="1">
    <location>
        <begin position="87"/>
        <end position="127"/>
    </location>
</feature>
<protein>
    <submittedName>
        <fullName evidence="2">Uncharacterized protein</fullName>
    </submittedName>
</protein>
<feature type="region of interest" description="Disordered" evidence="1">
    <location>
        <begin position="1216"/>
        <end position="1245"/>
    </location>
</feature>
<feature type="region of interest" description="Disordered" evidence="1">
    <location>
        <begin position="1"/>
        <end position="131"/>
    </location>
</feature>
<sequence length="1245" mass="134767">MPTGTVSEERDGGINSARATDHSTYYTQAIQTAAPVKSTHQRNAFNSAEANPSVFKDHSPPSTTNDMTSNATTEWTIGHQKDNKRLSAVPSASSSAQSHEALTTATPPLTAAITTTSRSSTGRSEGSNFDPLSARSRFLRVFSKFKSKHSAQTRPNANLSGTVSEESNSHTNNDQTASISTSSSFVPSHIRLHQATAINSVDHSSAHSRPDTASVSMASLVLPKKSAENEGQLQDIDMEVSDTRRVHPNEDRSAAPSLRAKLKSRVHNTLASIKSSSNLREKARLPEAASSSPSSSPKDQVQVQGHQSSSVSDSPPSASKNRQSKAFWTFPRVRPESSSQSTQMPWETSNRPHSMADQTALKIQTQALDTYDTAMLSPETRPADEGQQQSFARNSANEVDSDDSIDIIMPSDYGDYTQFAELPLKKRKKLEAAAAAAAATAASDARPNSKRSNKEAIKRLLPHQKAAGDKVKDTRNSNIKGPQSQHPVADDVNPSIPTQQPRNSRKRPKDQDSIEQNQRQEPNKMFKRNSADLPEWRKAFLRSIHFGRGNQTAQMSNNSSATAKSSGPSQVDQTGIQESSQPALQGDGAESLNNQGPRPKRSDSVQSVRSRSMATSTHPGLLATTIAKPRVPGTNRETLEMAMRRRRRSSAVRSGFLDLETPHMIPDMPAYMDDDNVSTTNITHTFTSFTLELADMSHAHAVVNNSAVPGLFNFKRQSRLTISSGHAMDTDHEFKCFDSDGDAISGYTGDADVSMEEVFVRPRTPVAPKTIEGREGKDKGKTRESGGADILTRRRMSNVEGDSDTVPELPTLTIRTRDLNRSSGGNRCNAGLSRTIEATKSRESPRSPRRAGSSSSPTLTRKPSWNLLSSSPTTSGAFPATKGSPTLIRSANGPPSMEEVVSWEPRNVLQPVRPTVPSLNTKPLPITKGSGLSSSTTLLPSSCTPDSATSTILTESPGAATKNEVFHFHQRQPSSSHHSQASQHHQQASSDTLLPNHLKNFSTASTLSASSGYSAQTLTGNTSLTTQPVEFDPDQDFPPTTPVDLKAMDFDTLLRTAEQEQFKGREEPTLKKKKSFHSLKVHRPTSSNQYSNISPANGVAKNMGDFGARPLNAKSGLSALVMSASNVDEPRARDQGGDKSSHTSYRNNSKPSGLRAQGHQSGQHHQTTYGFPRVPASKSAVAFDVNEYAAGATGAARNNPRSKRVMKKKMSVIKLSGNVQGRREDDGMIRVSATSPGEPRQWRAS</sequence>
<feature type="compositionally biased region" description="Basic and acidic residues" evidence="1">
    <location>
        <begin position="837"/>
        <end position="846"/>
    </location>
</feature>
<feature type="region of interest" description="Disordered" evidence="1">
    <location>
        <begin position="146"/>
        <end position="184"/>
    </location>
</feature>
<feature type="compositionally biased region" description="Basic and acidic residues" evidence="1">
    <location>
        <begin position="466"/>
        <end position="475"/>
    </location>
</feature>
<feature type="compositionally biased region" description="Low complexity" evidence="1">
    <location>
        <begin position="971"/>
        <end position="990"/>
    </location>
</feature>
<feature type="compositionally biased region" description="Polar residues" evidence="1">
    <location>
        <begin position="549"/>
        <end position="583"/>
    </location>
</feature>